<dbReference type="Proteomes" id="UP000191905">
    <property type="component" value="Unassembled WGS sequence"/>
</dbReference>
<protein>
    <submittedName>
        <fullName evidence="4">NAD(P)H nitroreductase</fullName>
    </submittedName>
</protein>
<dbReference type="GO" id="GO:0016491">
    <property type="term" value="F:oxidoreductase activity"/>
    <property type="evidence" value="ECO:0007669"/>
    <property type="project" value="UniProtKB-KW"/>
</dbReference>
<dbReference type="InterPro" id="IPR029479">
    <property type="entry name" value="Nitroreductase"/>
</dbReference>
<reference evidence="4 5" key="1">
    <citation type="journal article" date="2016" name="Int. J. Syst. Evol. Microbiol.">
        <title>Pseudaminobacter manganicus sp. nov., isolated from sludge of a manganese mine.</title>
        <authorList>
            <person name="Li J."/>
            <person name="Huang J."/>
            <person name="Liao S."/>
            <person name="Wang G."/>
        </authorList>
    </citation>
    <scope>NUCLEOTIDE SEQUENCE [LARGE SCALE GENOMIC DNA]</scope>
    <source>
        <strain evidence="4 5">JH-7</strain>
    </source>
</reference>
<dbReference type="RefSeq" id="WP_080921035.1">
    <property type="nucleotide sequence ID" value="NZ_MDET01000036.1"/>
</dbReference>
<dbReference type="PANTHER" id="PTHR43673">
    <property type="entry name" value="NAD(P)H NITROREDUCTASE YDGI-RELATED"/>
    <property type="match status" value="1"/>
</dbReference>
<comment type="caution">
    <text evidence="4">The sequence shown here is derived from an EMBL/GenBank/DDBJ whole genome shotgun (WGS) entry which is preliminary data.</text>
</comment>
<dbReference type="InterPro" id="IPR000415">
    <property type="entry name" value="Nitroreductase-like"/>
</dbReference>
<evidence type="ECO:0000313" key="5">
    <source>
        <dbReference type="Proteomes" id="UP000191905"/>
    </source>
</evidence>
<dbReference type="EMBL" id="MDET01000036">
    <property type="protein sequence ID" value="OQM74163.1"/>
    <property type="molecule type" value="Genomic_DNA"/>
</dbReference>
<organism evidence="4 5">
    <name type="scientific">Manganibacter manganicus</name>
    <dbReference type="NCBI Taxonomy" id="1873176"/>
    <lineage>
        <taxon>Bacteria</taxon>
        <taxon>Pseudomonadati</taxon>
        <taxon>Pseudomonadota</taxon>
        <taxon>Alphaproteobacteria</taxon>
        <taxon>Hyphomicrobiales</taxon>
        <taxon>Phyllobacteriaceae</taxon>
        <taxon>Manganibacter</taxon>
    </lineage>
</organism>
<proteinExistence type="inferred from homology"/>
<gene>
    <name evidence="4" type="ORF">BFN67_22455</name>
</gene>
<comment type="similarity">
    <text evidence="1">Belongs to the nitroreductase family.</text>
</comment>
<keyword evidence="2" id="KW-0560">Oxidoreductase</keyword>
<evidence type="ECO:0000259" key="3">
    <source>
        <dbReference type="Pfam" id="PF00881"/>
    </source>
</evidence>
<name>A0A1V8RM18_9HYPH</name>
<keyword evidence="5" id="KW-1185">Reference proteome</keyword>
<evidence type="ECO:0000313" key="4">
    <source>
        <dbReference type="EMBL" id="OQM74163.1"/>
    </source>
</evidence>
<dbReference type="AlphaFoldDB" id="A0A1V8RM18"/>
<dbReference type="SUPFAM" id="SSF55469">
    <property type="entry name" value="FMN-dependent nitroreductase-like"/>
    <property type="match status" value="1"/>
</dbReference>
<dbReference type="Pfam" id="PF00881">
    <property type="entry name" value="Nitroreductase"/>
    <property type="match status" value="1"/>
</dbReference>
<evidence type="ECO:0000256" key="1">
    <source>
        <dbReference type="ARBA" id="ARBA00007118"/>
    </source>
</evidence>
<evidence type="ECO:0000256" key="2">
    <source>
        <dbReference type="ARBA" id="ARBA00023002"/>
    </source>
</evidence>
<accession>A0A1V8RM18</accession>
<sequence length="204" mass="22440">MLHPTINLIERRVSANQFDTSHHLTDAEIEELVRLATRAPTAYNLQNWRFIAARTSDAKAKLRELAYGQVKVSEAAVTFIICGQSPDHTALADRLRPFIEAGHMQRDMASAWQENVRAQYAEPRAARDEAIRSATLGAATLMYAAEAMNLASGLMGGFDADAVTREFALAQNETPVMLLAVGRAAPGNWPQKPRQPLSEVLQLS</sequence>
<feature type="domain" description="Nitroreductase" evidence="3">
    <location>
        <begin position="9"/>
        <end position="183"/>
    </location>
</feature>
<dbReference type="Gene3D" id="3.40.109.10">
    <property type="entry name" value="NADH Oxidase"/>
    <property type="match status" value="1"/>
</dbReference>
<dbReference type="OrthoDB" id="9784375at2"/>
<dbReference type="STRING" id="1873176.BFN67_22455"/>